<name>A0ABP8PTE5_9NOCA</name>
<protein>
    <submittedName>
        <fullName evidence="1">HD domain-containing protein</fullName>
    </submittedName>
</protein>
<evidence type="ECO:0000313" key="2">
    <source>
        <dbReference type="Proteomes" id="UP001501183"/>
    </source>
</evidence>
<gene>
    <name evidence="1" type="ORF">GCM10023094_55250</name>
</gene>
<dbReference type="InterPro" id="IPR052194">
    <property type="entry name" value="MESH1"/>
</dbReference>
<reference evidence="2" key="1">
    <citation type="journal article" date="2019" name="Int. J. Syst. Evol. Microbiol.">
        <title>The Global Catalogue of Microorganisms (GCM) 10K type strain sequencing project: providing services to taxonomists for standard genome sequencing and annotation.</title>
        <authorList>
            <consortium name="The Broad Institute Genomics Platform"/>
            <consortium name="The Broad Institute Genome Sequencing Center for Infectious Disease"/>
            <person name="Wu L."/>
            <person name="Ma J."/>
        </authorList>
    </citation>
    <scope>NUCLEOTIDE SEQUENCE [LARGE SCALE GENOMIC DNA]</scope>
    <source>
        <strain evidence="2">JCM 32206</strain>
    </source>
</reference>
<organism evidence="1 2">
    <name type="scientific">Rhodococcus olei</name>
    <dbReference type="NCBI Taxonomy" id="2161675"/>
    <lineage>
        <taxon>Bacteria</taxon>
        <taxon>Bacillati</taxon>
        <taxon>Actinomycetota</taxon>
        <taxon>Actinomycetes</taxon>
        <taxon>Mycobacteriales</taxon>
        <taxon>Nocardiaceae</taxon>
        <taxon>Rhodococcus</taxon>
    </lineage>
</organism>
<dbReference type="PANTHER" id="PTHR46246:SF1">
    <property type="entry name" value="GUANOSINE-3',5'-BIS(DIPHOSPHATE) 3'-PYROPHOSPHOHYDROLASE MESH1"/>
    <property type="match status" value="1"/>
</dbReference>
<dbReference type="EMBL" id="BAABFB010000078">
    <property type="protein sequence ID" value="GAA4491045.1"/>
    <property type="molecule type" value="Genomic_DNA"/>
</dbReference>
<evidence type="ECO:0000313" key="1">
    <source>
        <dbReference type="EMBL" id="GAA4491045.1"/>
    </source>
</evidence>
<dbReference type="PANTHER" id="PTHR46246">
    <property type="entry name" value="GUANOSINE-3',5'-BIS(DIPHOSPHATE) 3'-PYROPHOSPHOHYDROLASE MESH1"/>
    <property type="match status" value="1"/>
</dbReference>
<keyword evidence="2" id="KW-1185">Reference proteome</keyword>
<accession>A0ABP8PTE5</accession>
<proteinExistence type="predicted"/>
<dbReference type="Gene3D" id="1.10.3210.10">
    <property type="entry name" value="Hypothetical protein af1432"/>
    <property type="match status" value="1"/>
</dbReference>
<sequence>MEEDMRRSIAERAEQIAAAAHVGQVDKAGQPYITHPARVAARVAGDENAVAAAWLHDVVEDTAVTLADLEESFPAEVTTAVDALTRRRGEAPADYYARVRTVPLALTVKLADMADNSDPQRLAKLDAATRDRLIAKYARARAELTAGV</sequence>
<dbReference type="Pfam" id="PF13328">
    <property type="entry name" value="HD_4"/>
    <property type="match status" value="1"/>
</dbReference>
<comment type="caution">
    <text evidence="1">The sequence shown here is derived from an EMBL/GenBank/DDBJ whole genome shotgun (WGS) entry which is preliminary data.</text>
</comment>
<dbReference type="SUPFAM" id="SSF109604">
    <property type="entry name" value="HD-domain/PDEase-like"/>
    <property type="match status" value="1"/>
</dbReference>
<dbReference type="Proteomes" id="UP001501183">
    <property type="component" value="Unassembled WGS sequence"/>
</dbReference>